<evidence type="ECO:0000256" key="3">
    <source>
        <dbReference type="ARBA" id="ARBA00022448"/>
    </source>
</evidence>
<evidence type="ECO:0000256" key="1">
    <source>
        <dbReference type="ARBA" id="ARBA00004651"/>
    </source>
</evidence>
<keyword evidence="7 8" id="KW-0472">Membrane</keyword>
<dbReference type="NCBIfam" id="NF004812">
    <property type="entry name" value="PRK06161.1"/>
    <property type="match status" value="1"/>
</dbReference>
<comment type="subcellular location">
    <subcellularLocation>
        <location evidence="1 8">Cell membrane</location>
        <topology evidence="1 8">Multi-pass membrane protein</topology>
    </subcellularLocation>
</comment>
<evidence type="ECO:0000256" key="5">
    <source>
        <dbReference type="ARBA" id="ARBA00022692"/>
    </source>
</evidence>
<keyword evidence="11" id="KW-1185">Reference proteome</keyword>
<evidence type="ECO:0000313" key="11">
    <source>
        <dbReference type="Proteomes" id="UP000238605"/>
    </source>
</evidence>
<keyword evidence="3 8" id="KW-0813">Transport</keyword>
<evidence type="ECO:0000256" key="8">
    <source>
        <dbReference type="PIRNR" id="PIRNR028784"/>
    </source>
</evidence>
<keyword evidence="8" id="KW-0050">Antiport</keyword>
<dbReference type="RefSeq" id="WP_104302742.1">
    <property type="nucleotide sequence ID" value="NZ_PSNX01000009.1"/>
</dbReference>
<sequence length="94" mass="10391">MNGWPLIDWALDFAFVAVGLALLLCAWRLLRGPEVTDRVLALDTMYINVVALVILFGMRFGTELFFEAALIIALLGFASTVALARYLSRGDVLE</sequence>
<dbReference type="EMBL" id="PSNX01000009">
    <property type="protein sequence ID" value="PPE66146.1"/>
    <property type="molecule type" value="Genomic_DNA"/>
</dbReference>
<evidence type="ECO:0000256" key="6">
    <source>
        <dbReference type="ARBA" id="ARBA00022989"/>
    </source>
</evidence>
<name>A0A2S5STW8_9BURK</name>
<dbReference type="Pfam" id="PF04066">
    <property type="entry name" value="MrpF_PhaF"/>
    <property type="match status" value="1"/>
</dbReference>
<evidence type="ECO:0000313" key="10">
    <source>
        <dbReference type="EMBL" id="PPE66146.1"/>
    </source>
</evidence>
<dbReference type="InterPro" id="IPR007208">
    <property type="entry name" value="MrpF/PhaF-like"/>
</dbReference>
<feature type="transmembrane region" description="Helical" evidence="9">
    <location>
        <begin position="64"/>
        <end position="87"/>
    </location>
</feature>
<reference evidence="10 11" key="1">
    <citation type="submission" date="2018-02" db="EMBL/GenBank/DDBJ databases">
        <title>Reclassifiation of [Polyangium] brachysporum DSM 7029 as Guopingzhaonella breviflexa gen. nov., sp. nov., a member of the family Comamonadaceae.</title>
        <authorList>
            <person name="Tang B."/>
        </authorList>
    </citation>
    <scope>NUCLEOTIDE SEQUENCE [LARGE SCALE GENOMIC DNA]</scope>
    <source>
        <strain evidence="10 11">BCRC 80649</strain>
    </source>
</reference>
<dbReference type="AlphaFoldDB" id="A0A2S5STW8"/>
<dbReference type="PANTHER" id="PTHR34702">
    <property type="entry name" value="NA(+)/H(+) ANTIPORTER SUBUNIT F1"/>
    <property type="match status" value="1"/>
</dbReference>
<keyword evidence="8" id="KW-0406">Ion transport</keyword>
<dbReference type="GO" id="GO:0015385">
    <property type="term" value="F:sodium:proton antiporter activity"/>
    <property type="evidence" value="ECO:0007669"/>
    <property type="project" value="TreeGrafter"/>
</dbReference>
<dbReference type="PIRSF" id="PIRSF028784">
    <property type="entry name" value="MrpF"/>
    <property type="match status" value="1"/>
</dbReference>
<organism evidence="10 11">
    <name type="scientific">Caldimonas caldifontis</name>
    <dbReference type="NCBI Taxonomy" id="1452508"/>
    <lineage>
        <taxon>Bacteria</taxon>
        <taxon>Pseudomonadati</taxon>
        <taxon>Pseudomonadota</taxon>
        <taxon>Betaproteobacteria</taxon>
        <taxon>Burkholderiales</taxon>
        <taxon>Sphaerotilaceae</taxon>
        <taxon>Caldimonas</taxon>
    </lineage>
</organism>
<keyword evidence="6 9" id="KW-1133">Transmembrane helix</keyword>
<feature type="transmembrane region" description="Helical" evidence="9">
    <location>
        <begin position="6"/>
        <end position="27"/>
    </location>
</feature>
<accession>A0A2S5STW8</accession>
<keyword evidence="4 8" id="KW-1003">Cell membrane</keyword>
<gene>
    <name evidence="10" type="ORF">C1704_10790</name>
</gene>
<dbReference type="PANTHER" id="PTHR34702:SF1">
    <property type="entry name" value="NA(+)_H(+) ANTIPORTER SUBUNIT F"/>
    <property type="match status" value="1"/>
</dbReference>
<dbReference type="Proteomes" id="UP000238605">
    <property type="component" value="Unassembled WGS sequence"/>
</dbReference>
<feature type="transmembrane region" description="Helical" evidence="9">
    <location>
        <begin position="39"/>
        <end position="58"/>
    </location>
</feature>
<evidence type="ECO:0000256" key="4">
    <source>
        <dbReference type="ARBA" id="ARBA00022475"/>
    </source>
</evidence>
<proteinExistence type="inferred from homology"/>
<keyword evidence="5 9" id="KW-0812">Transmembrane</keyword>
<evidence type="ECO:0000256" key="2">
    <source>
        <dbReference type="ARBA" id="ARBA00009212"/>
    </source>
</evidence>
<evidence type="ECO:0000256" key="9">
    <source>
        <dbReference type="SAM" id="Phobius"/>
    </source>
</evidence>
<comment type="caution">
    <text evidence="10">The sequence shown here is derived from an EMBL/GenBank/DDBJ whole genome shotgun (WGS) entry which is preliminary data.</text>
</comment>
<comment type="similarity">
    <text evidence="2 8">Belongs to the CPA3 antiporters (TC 2.A.63) subunit F family.</text>
</comment>
<dbReference type="OrthoDB" id="9800226at2"/>
<protein>
    <submittedName>
        <fullName evidence="10">K+/H+ antiporter subunit F</fullName>
    </submittedName>
</protein>
<evidence type="ECO:0000256" key="7">
    <source>
        <dbReference type="ARBA" id="ARBA00023136"/>
    </source>
</evidence>
<dbReference type="GO" id="GO:0005886">
    <property type="term" value="C:plasma membrane"/>
    <property type="evidence" value="ECO:0007669"/>
    <property type="project" value="UniProtKB-SubCell"/>
</dbReference>